<dbReference type="Gene3D" id="3.40.50.720">
    <property type="entry name" value="NAD(P)-binding Rossmann-like Domain"/>
    <property type="match status" value="1"/>
</dbReference>
<dbReference type="PANTHER" id="PTHR42760">
    <property type="entry name" value="SHORT-CHAIN DEHYDROGENASES/REDUCTASES FAMILY MEMBER"/>
    <property type="match status" value="1"/>
</dbReference>
<evidence type="ECO:0000313" key="3">
    <source>
        <dbReference type="EMBL" id="QNE75169.1"/>
    </source>
</evidence>
<dbReference type="PRINTS" id="PR00080">
    <property type="entry name" value="SDRFAMILY"/>
</dbReference>
<comment type="similarity">
    <text evidence="1">Belongs to the short-chain dehydrogenases/reductases (SDR) family.</text>
</comment>
<dbReference type="Pfam" id="PF13561">
    <property type="entry name" value="adh_short_C2"/>
    <property type="match status" value="1"/>
</dbReference>
<evidence type="ECO:0000256" key="1">
    <source>
        <dbReference type="ARBA" id="ARBA00006484"/>
    </source>
</evidence>
<dbReference type="CDD" id="cd05233">
    <property type="entry name" value="SDR_c"/>
    <property type="match status" value="1"/>
</dbReference>
<dbReference type="KEGG" id="sfiy:F0344_11630"/>
<reference evidence="4" key="1">
    <citation type="submission" date="2019-10" db="EMBL/GenBank/DDBJ databases">
        <title>Antimicrobial potential of Antarctic Bacteria.</title>
        <authorList>
            <person name="Benaud N."/>
            <person name="Edwards R.J."/>
            <person name="Ferrari B.C."/>
        </authorList>
    </citation>
    <scope>NUCLEOTIDE SEQUENCE [LARGE SCALE GENOMIC DNA]</scope>
    <source>
        <strain evidence="4">NBSH44</strain>
    </source>
</reference>
<protein>
    <submittedName>
        <fullName evidence="3">SDR family oxidoreductase</fullName>
    </submittedName>
</protein>
<dbReference type="PRINTS" id="PR00081">
    <property type="entry name" value="GDHRDH"/>
</dbReference>
<keyword evidence="2" id="KW-0560">Oxidoreductase</keyword>
<dbReference type="PANTHER" id="PTHR42760:SF133">
    <property type="entry name" value="3-OXOACYL-[ACYL-CARRIER-PROTEIN] REDUCTASE"/>
    <property type="match status" value="1"/>
</dbReference>
<dbReference type="SUPFAM" id="SSF51735">
    <property type="entry name" value="NAD(P)-binding Rossmann-fold domains"/>
    <property type="match status" value="1"/>
</dbReference>
<dbReference type="FunFam" id="3.40.50.720:FF:000084">
    <property type="entry name" value="Short-chain dehydrogenase reductase"/>
    <property type="match status" value="1"/>
</dbReference>
<accession>A0A7G7BIK4</accession>
<dbReference type="GO" id="GO:0016616">
    <property type="term" value="F:oxidoreductase activity, acting on the CH-OH group of donors, NAD or NADP as acceptor"/>
    <property type="evidence" value="ECO:0007669"/>
    <property type="project" value="TreeGrafter"/>
</dbReference>
<dbReference type="RefSeq" id="WP_185298702.1">
    <property type="nucleotide sequence ID" value="NZ_CP045702.1"/>
</dbReference>
<dbReference type="EMBL" id="CP045702">
    <property type="protein sequence ID" value="QNE75169.1"/>
    <property type="molecule type" value="Genomic_DNA"/>
</dbReference>
<evidence type="ECO:0000256" key="2">
    <source>
        <dbReference type="ARBA" id="ARBA00023002"/>
    </source>
</evidence>
<organism evidence="3 4">
    <name type="scientific">Streptomyces finlayi</name>
    <dbReference type="NCBI Taxonomy" id="67296"/>
    <lineage>
        <taxon>Bacteria</taxon>
        <taxon>Bacillati</taxon>
        <taxon>Actinomycetota</taxon>
        <taxon>Actinomycetes</taxon>
        <taxon>Kitasatosporales</taxon>
        <taxon>Streptomycetaceae</taxon>
        <taxon>Streptomyces</taxon>
    </lineage>
</organism>
<evidence type="ECO:0000313" key="4">
    <source>
        <dbReference type="Proteomes" id="UP000515307"/>
    </source>
</evidence>
<name>A0A7G7BIK4_9ACTN</name>
<keyword evidence="4" id="KW-1185">Reference proteome</keyword>
<dbReference type="InterPro" id="IPR002347">
    <property type="entry name" value="SDR_fam"/>
</dbReference>
<proteinExistence type="inferred from homology"/>
<dbReference type="AlphaFoldDB" id="A0A7G7BIK4"/>
<dbReference type="InterPro" id="IPR036291">
    <property type="entry name" value="NAD(P)-bd_dom_sf"/>
</dbReference>
<sequence>MRAVVTGGTAGLGRYIAEGFLQAGAQVVCGARGEGQSGELVKRYGEFVHYHPADVREPASVDGLMTEAADRFGGVDIVVANAGITRNGTVRRLSPEHWRDVMSTNVDGVFHTVQAALPHLERGGGGTILTLSSAMTGRIAPGASAYVASKAAVEAFTRCCAVEFAGRRVRVNCLSPGILTVGMGAAVCADERLRAAYWPRLLAGRAGTPQEAVNAAVFLVSPAASYVNGQVVQVDGGLL</sequence>
<gene>
    <name evidence="3" type="ORF">F0344_11630</name>
</gene>
<dbReference type="Proteomes" id="UP000515307">
    <property type="component" value="Chromosome"/>
</dbReference>